<dbReference type="CDD" id="cd00030">
    <property type="entry name" value="C2"/>
    <property type="match status" value="1"/>
</dbReference>
<dbReference type="InterPro" id="IPR041510">
    <property type="entry name" value="DUF5523"/>
</dbReference>
<feature type="coiled-coil region" evidence="1">
    <location>
        <begin position="372"/>
        <end position="443"/>
    </location>
</feature>
<dbReference type="InterPro" id="IPR056290">
    <property type="entry name" value="CEPT76/DRC7_peptidase-like_dom"/>
</dbReference>
<protein>
    <recommendedName>
        <fullName evidence="3">C2 domain-containing protein</fullName>
    </recommendedName>
</protein>
<feature type="compositionally biased region" description="Basic and acidic residues" evidence="2">
    <location>
        <begin position="64"/>
        <end position="74"/>
    </location>
</feature>
<dbReference type="Gene3D" id="2.60.40.150">
    <property type="entry name" value="C2 domain"/>
    <property type="match status" value="1"/>
</dbReference>
<comment type="caution">
    <text evidence="4">The sequence shown here is derived from an EMBL/GenBank/DDBJ whole genome shotgun (WGS) entry which is preliminary data.</text>
</comment>
<sequence>MKKGAATSSDFFVRSEKVASTVKSLSRAASEQESFNQDDDYTSEKSTPQSSHKPLKKAAFTRTAQKELQKRLKETNTNASEEDSDIEHVTRKIPSKTSFVERSASRQERNRPPTSTSGRSSHSERSQRSYSTENDTDDFPEADKREDYENNNENGDDNESETESSTIRQGSPTRKKTSADILAEESSQLLLGQGLADGNIWNVLVFGPPKQRPKEDWEKWSQLTFHPSTKSVNSQDKLVDDVEARVIEDEGLYIGEPLQLPLRNLNRLENRLLKEQSYEWFGPDGKLIGFSDPYRAEPVKLVPNESRQMEFEKNVIFVPARLDPFQELQIDPRQSYEMVLELGTIQFTHHPLFSKEHILSAKLEEAFAEYAARNLMRLTERATNKLKALREAVSHTKQAYSNVISQLKDAADVAERKTLKETTENLKDRIKNYRKEMQRTCLDRDQGYWDDRAALVSVLELWRELKTLRREQGYLNTTPKLSIMEIPVDPKEDKVAWKRAIEEEFNDLKEEYDETYETEIRIYNEEMKKFLADRRKQKKSRTFSTSLEGKTTTQESKSDSDEEDTLRDESSTKKPKPPPKFDPETTIKAIEKRHAELRRQPGEPILMLELLKSSSITATNQLPTGSNKEEQRRKMVQKLKVEIKIWFNEKEVYTSKPRSIQPDFSGFLGLSIPISIKEWPESLEIQVIDPTMKLNVERIEVQLPDSKTSIDRCNTQRSQFSSDDIVRVSNSGVGCGIPFEILGKDYSAQCPRGFITSRIGWSTDTDGNILCPVGLEKLLHSAVTNESDRKLKQFMKGKSDFDPNDPKNAQWLNMKPGKPDEKHHLLEAGLMSPQKATPLRITENEFAEEGFNFDERMKEFDFCTMESIQQSSRFRLLHLRDEEVPEFRGLKMIPAFERDIPTDIFNQYERRLKEDMRKRSGTDPSLLKPSRKKMLDDESLYESNRLEKIREMRLSVLHLFENSTKQITFEDLVVEEQIPDIGTLGLNLMALFQPRRPLRPTRKERKRVQGSNLIDTKISLIVSIVRAFNLPMRKDTEVGLLTTESLTGVQVSSKRMERGVGNYATVKPFVEVWFQRSVCRTTTALGSNPTWNQELQLNLAVPNDDYSQANLSRMDDLVYFHVYDEVAIDLLEDDRRRETDIHQRLEKRWLGTISIPFSTLYTNGRIEGTFKLNSPPILLGYEAQGMASHFGPAIVGKNSQQNPSSAFTGKGPGAGTPFSNQKNAFITIFLTMQPSVTPSSGLKEDSQSGETADMVAHVKTWKNSHEMKFPDRIVRPFVMTSEGDTLLCTRFLKPIEPPNTLLTTDNDLMRAMEDLAHYVSLFPCVRDSTLGIVDFSLWFTSDTFISAPGGGIEDHSVLLACYFMHLNVPCWIVQGNAIPDGPTTFVVSSFKGLGEDKPISKQLKNAVLIWNACTGDYYHSNDNFCPLQRVWAAIGKLNVWAYTGEGERPHQVDWDVGKAKCWLPLFVKPVPESKIPCIQLATTRYKPSDQVQANSLAQRIERNLKEVFMKWRTTTKTNWNRYCSATLRRLLPKLEESKLGRSKSSDLGTTAESTVTLHSGSGSTISLNEEHLIELREIMASYQMTGFPLQQPYTNMECIIETVFATGVHTIDAPDVEFAVAAYAHAYPASVYSVWVYVAALHRRK</sequence>
<organism evidence="4 5">
    <name type="scientific">Orchesella dallaii</name>
    <dbReference type="NCBI Taxonomy" id="48710"/>
    <lineage>
        <taxon>Eukaryota</taxon>
        <taxon>Metazoa</taxon>
        <taxon>Ecdysozoa</taxon>
        <taxon>Arthropoda</taxon>
        <taxon>Hexapoda</taxon>
        <taxon>Collembola</taxon>
        <taxon>Entomobryomorpha</taxon>
        <taxon>Entomobryoidea</taxon>
        <taxon>Orchesellidae</taxon>
        <taxon>Orchesellinae</taxon>
        <taxon>Orchesella</taxon>
    </lineage>
</organism>
<dbReference type="PROSITE" id="PS50004">
    <property type="entry name" value="C2"/>
    <property type="match status" value="1"/>
</dbReference>
<dbReference type="Proteomes" id="UP001642540">
    <property type="component" value="Unassembled WGS sequence"/>
</dbReference>
<dbReference type="InterPro" id="IPR052434">
    <property type="entry name" value="Tectonic-like_complex_comp"/>
</dbReference>
<dbReference type="Pfam" id="PF00168">
    <property type="entry name" value="C2"/>
    <property type="match status" value="1"/>
</dbReference>
<evidence type="ECO:0000256" key="1">
    <source>
        <dbReference type="SAM" id="Coils"/>
    </source>
</evidence>
<accession>A0ABP1QCD2</accession>
<dbReference type="Pfam" id="PF17661">
    <property type="entry name" value="DUF5523"/>
    <property type="match status" value="1"/>
</dbReference>
<reference evidence="4 5" key="1">
    <citation type="submission" date="2024-08" db="EMBL/GenBank/DDBJ databases">
        <authorList>
            <person name="Cucini C."/>
            <person name="Frati F."/>
        </authorList>
    </citation>
    <scope>NUCLEOTIDE SEQUENCE [LARGE SCALE GENOMIC DNA]</scope>
</reference>
<dbReference type="EMBL" id="CAXLJM020000028">
    <property type="protein sequence ID" value="CAL8097097.1"/>
    <property type="molecule type" value="Genomic_DNA"/>
</dbReference>
<dbReference type="InterPro" id="IPR035892">
    <property type="entry name" value="C2_domain_sf"/>
</dbReference>
<evidence type="ECO:0000313" key="4">
    <source>
        <dbReference type="EMBL" id="CAL8097097.1"/>
    </source>
</evidence>
<feature type="compositionally biased region" description="Polar residues" evidence="2">
    <location>
        <begin position="542"/>
        <end position="555"/>
    </location>
</feature>
<proteinExistence type="predicted"/>
<dbReference type="InterPro" id="IPR028928">
    <property type="entry name" value="CC2D2AN-C2"/>
</dbReference>
<keyword evidence="1" id="KW-0175">Coiled coil</keyword>
<dbReference type="SUPFAM" id="SSF49562">
    <property type="entry name" value="C2 domain (Calcium/lipid-binding domain, CaLB)"/>
    <property type="match status" value="1"/>
</dbReference>
<keyword evidence="5" id="KW-1185">Reference proteome</keyword>
<dbReference type="PANTHER" id="PTHR20837:SF0">
    <property type="entry name" value="COILED-COIL AND C2 DOMAIN-CONTAINING PROTEIN 2A"/>
    <property type="match status" value="1"/>
</dbReference>
<evidence type="ECO:0000259" key="3">
    <source>
        <dbReference type="PROSITE" id="PS50004"/>
    </source>
</evidence>
<feature type="region of interest" description="Disordered" evidence="2">
    <location>
        <begin position="20"/>
        <end position="180"/>
    </location>
</feature>
<feature type="region of interest" description="Disordered" evidence="2">
    <location>
        <begin position="541"/>
        <end position="586"/>
    </location>
</feature>
<name>A0ABP1QCD2_9HEXA</name>
<dbReference type="InterPro" id="IPR000008">
    <property type="entry name" value="C2_dom"/>
</dbReference>
<feature type="compositionally biased region" description="Polar residues" evidence="2">
    <location>
        <begin position="21"/>
        <end position="35"/>
    </location>
</feature>
<gene>
    <name evidence="4" type="ORF">ODALV1_LOCUS9546</name>
</gene>
<feature type="domain" description="C2" evidence="3">
    <location>
        <begin position="1004"/>
        <end position="1170"/>
    </location>
</feature>
<dbReference type="SMART" id="SM00239">
    <property type="entry name" value="C2"/>
    <property type="match status" value="1"/>
</dbReference>
<dbReference type="Pfam" id="PF24656">
    <property type="entry name" value="CEPT76_peptidase"/>
    <property type="match status" value="1"/>
</dbReference>
<evidence type="ECO:0000313" key="5">
    <source>
        <dbReference type="Proteomes" id="UP001642540"/>
    </source>
</evidence>
<evidence type="ECO:0000256" key="2">
    <source>
        <dbReference type="SAM" id="MobiDB-lite"/>
    </source>
</evidence>
<dbReference type="PANTHER" id="PTHR20837">
    <property type="entry name" value="CENTROSOMAL PROTEIN-RELATED"/>
    <property type="match status" value="1"/>
</dbReference>
<dbReference type="Pfam" id="PF15625">
    <property type="entry name" value="CC2D2AN-C2"/>
    <property type="match status" value="1"/>
</dbReference>